<dbReference type="InterPro" id="IPR028020">
    <property type="entry name" value="ASX_DEUBAD_dom"/>
</dbReference>
<keyword evidence="7" id="KW-0539">Nucleus</keyword>
<comment type="subcellular location">
    <subcellularLocation>
        <location evidence="1">Nucleus</location>
    </subcellularLocation>
</comment>
<evidence type="ECO:0000256" key="2">
    <source>
        <dbReference type="ARBA" id="ARBA00022723"/>
    </source>
</evidence>
<protein>
    <recommendedName>
        <fullName evidence="9">DEUBAD domain-containing protein</fullName>
    </recommendedName>
</protein>
<evidence type="ECO:0000256" key="7">
    <source>
        <dbReference type="ARBA" id="ARBA00023242"/>
    </source>
</evidence>
<dbReference type="Ensembl" id="ENSHHUT00000023952.1">
    <property type="protein sequence ID" value="ENSHHUP00000023085.1"/>
    <property type="gene ID" value="ENSHHUG00000014468.1"/>
</dbReference>
<proteinExistence type="predicted"/>
<dbReference type="GO" id="GO:0042975">
    <property type="term" value="F:peroxisome proliferator activated receptor binding"/>
    <property type="evidence" value="ECO:0007669"/>
    <property type="project" value="TreeGrafter"/>
</dbReference>
<feature type="chain" id="PRO_5021275153" description="DEUBAD domain-containing protein" evidence="8">
    <location>
        <begin position="27"/>
        <end position="109"/>
    </location>
</feature>
<keyword evidence="5" id="KW-0805">Transcription regulation</keyword>
<reference evidence="11" key="1">
    <citation type="submission" date="2018-06" db="EMBL/GenBank/DDBJ databases">
        <title>Genome assembly of Danube salmon.</title>
        <authorList>
            <person name="Macqueen D.J."/>
            <person name="Gundappa M.K."/>
        </authorList>
    </citation>
    <scope>NUCLEOTIDE SEQUENCE [LARGE SCALE GENOMIC DNA]</scope>
</reference>
<dbReference type="InterPro" id="IPR044867">
    <property type="entry name" value="DEUBAD_dom"/>
</dbReference>
<evidence type="ECO:0000313" key="11">
    <source>
        <dbReference type="Proteomes" id="UP000314982"/>
    </source>
</evidence>
<dbReference type="PANTHER" id="PTHR13578:SF11">
    <property type="entry name" value="POLYCOMB GROUP PROTEIN ASXL2-RELATED"/>
    <property type="match status" value="1"/>
</dbReference>
<reference evidence="10" key="3">
    <citation type="submission" date="2025-09" db="UniProtKB">
        <authorList>
            <consortium name="Ensembl"/>
        </authorList>
    </citation>
    <scope>IDENTIFICATION</scope>
</reference>
<sequence length="109" mass="12166">MICSGFIFSCAVFFFLNPGQLKRTKCAEIDVETPDSILVNTNLRALINKHTFSVLPTECQQKLLTLLPEVDQQACMDGLLKVTSSALNNEFFTSAAQSWKERLAEGQCF</sequence>
<dbReference type="GeneTree" id="ENSGT00520000055578"/>
<evidence type="ECO:0000256" key="5">
    <source>
        <dbReference type="ARBA" id="ARBA00023015"/>
    </source>
</evidence>
<dbReference type="Proteomes" id="UP000314982">
    <property type="component" value="Unassembled WGS sequence"/>
</dbReference>
<evidence type="ECO:0000256" key="8">
    <source>
        <dbReference type="SAM" id="SignalP"/>
    </source>
</evidence>
<keyword evidence="11" id="KW-1185">Reference proteome</keyword>
<dbReference type="InterPro" id="IPR024811">
    <property type="entry name" value="ASX/ASX-like"/>
</dbReference>
<evidence type="ECO:0000259" key="9">
    <source>
        <dbReference type="PROSITE" id="PS51916"/>
    </source>
</evidence>
<dbReference type="GO" id="GO:0035517">
    <property type="term" value="C:PR-DUB complex"/>
    <property type="evidence" value="ECO:0007669"/>
    <property type="project" value="TreeGrafter"/>
</dbReference>
<reference evidence="10" key="2">
    <citation type="submission" date="2025-08" db="UniProtKB">
        <authorList>
            <consortium name="Ensembl"/>
        </authorList>
    </citation>
    <scope>IDENTIFICATION</scope>
</reference>
<dbReference type="GO" id="GO:0045944">
    <property type="term" value="P:positive regulation of transcription by RNA polymerase II"/>
    <property type="evidence" value="ECO:0007669"/>
    <property type="project" value="TreeGrafter"/>
</dbReference>
<dbReference type="GO" id="GO:0003682">
    <property type="term" value="F:chromatin binding"/>
    <property type="evidence" value="ECO:0007669"/>
    <property type="project" value="TreeGrafter"/>
</dbReference>
<keyword evidence="6" id="KW-0804">Transcription</keyword>
<keyword evidence="2" id="KW-0479">Metal-binding</keyword>
<accession>A0A4W5LBR5</accession>
<dbReference type="GO" id="GO:0008270">
    <property type="term" value="F:zinc ion binding"/>
    <property type="evidence" value="ECO:0007669"/>
    <property type="project" value="UniProtKB-KW"/>
</dbReference>
<keyword evidence="3" id="KW-0863">Zinc-finger</keyword>
<dbReference type="Pfam" id="PF13919">
    <property type="entry name" value="ASXH"/>
    <property type="match status" value="1"/>
</dbReference>
<evidence type="ECO:0000256" key="4">
    <source>
        <dbReference type="ARBA" id="ARBA00022833"/>
    </source>
</evidence>
<dbReference type="STRING" id="62062.ENSHHUP00000023085"/>
<dbReference type="PANTHER" id="PTHR13578">
    <property type="entry name" value="ADDITIONAL SEX COMBS LIKE PROTEIN ASXL"/>
    <property type="match status" value="1"/>
</dbReference>
<evidence type="ECO:0000313" key="10">
    <source>
        <dbReference type="Ensembl" id="ENSHHUP00000023085.1"/>
    </source>
</evidence>
<dbReference type="GO" id="GO:0009887">
    <property type="term" value="P:animal organ morphogenesis"/>
    <property type="evidence" value="ECO:0007669"/>
    <property type="project" value="TreeGrafter"/>
</dbReference>
<evidence type="ECO:0000256" key="3">
    <source>
        <dbReference type="ARBA" id="ARBA00022771"/>
    </source>
</evidence>
<evidence type="ECO:0000256" key="6">
    <source>
        <dbReference type="ARBA" id="ARBA00023163"/>
    </source>
</evidence>
<feature type="domain" description="DEUBAD" evidence="9">
    <location>
        <begin position="34"/>
        <end position="109"/>
    </location>
</feature>
<feature type="signal peptide" evidence="8">
    <location>
        <begin position="1"/>
        <end position="26"/>
    </location>
</feature>
<organism evidence="10 11">
    <name type="scientific">Hucho hucho</name>
    <name type="common">huchen</name>
    <dbReference type="NCBI Taxonomy" id="62062"/>
    <lineage>
        <taxon>Eukaryota</taxon>
        <taxon>Metazoa</taxon>
        <taxon>Chordata</taxon>
        <taxon>Craniata</taxon>
        <taxon>Vertebrata</taxon>
        <taxon>Euteleostomi</taxon>
        <taxon>Actinopterygii</taxon>
        <taxon>Neopterygii</taxon>
        <taxon>Teleostei</taxon>
        <taxon>Protacanthopterygii</taxon>
        <taxon>Salmoniformes</taxon>
        <taxon>Salmonidae</taxon>
        <taxon>Salmoninae</taxon>
        <taxon>Hucho</taxon>
    </lineage>
</organism>
<keyword evidence="4" id="KW-0862">Zinc</keyword>
<evidence type="ECO:0000256" key="1">
    <source>
        <dbReference type="ARBA" id="ARBA00004123"/>
    </source>
</evidence>
<dbReference type="AlphaFoldDB" id="A0A4W5LBR5"/>
<keyword evidence="8" id="KW-0732">Signal</keyword>
<dbReference type="PROSITE" id="PS51916">
    <property type="entry name" value="DEUBAD"/>
    <property type="match status" value="1"/>
</dbReference>
<name>A0A4W5LBR5_9TELE</name>